<sequence>MAEKNKIVLVVGGVELIFEPNTTAYNGFINDVGMENKIAPAFKYLRRIISKETKDALDEILKMPGAALQLIDKVNKVYAPELEIEVKN</sequence>
<dbReference type="RefSeq" id="WP_012303692.1">
    <property type="nucleotide sequence ID" value="NZ_CP009792.1"/>
</dbReference>
<dbReference type="EMBL" id="CP000950">
    <property type="protein sequence ID" value="ACA67210.1"/>
    <property type="molecule type" value="Genomic_DNA"/>
</dbReference>
<dbReference type="Pfam" id="PF10963">
    <property type="entry name" value="Phage_TAC_10"/>
    <property type="match status" value="1"/>
</dbReference>
<protein>
    <submittedName>
        <fullName evidence="1">Putative phage protein</fullName>
    </submittedName>
</protein>
<dbReference type="GeneID" id="49787118"/>
<accession>A0A0H3B1B4</accession>
<dbReference type="PATRIC" id="fig|502800.11.peg.1535"/>
<dbReference type="InterPro" id="IPR024406">
    <property type="entry name" value="TAC-10"/>
</dbReference>
<proteinExistence type="predicted"/>
<name>A0A0H3B1B4_YERPY</name>
<gene>
    <name evidence="1" type="ordered locus">YPK_0909</name>
</gene>
<evidence type="ECO:0000313" key="1">
    <source>
        <dbReference type="EMBL" id="ACA67210.1"/>
    </source>
</evidence>
<dbReference type="KEGG" id="ypy:YPK_0909"/>
<dbReference type="AlphaFoldDB" id="A0A0H3B1B4"/>
<organism evidence="1">
    <name type="scientific">Yersinia pseudotuberculosis serotype O:3 (strain YPIII)</name>
    <dbReference type="NCBI Taxonomy" id="502800"/>
    <lineage>
        <taxon>Bacteria</taxon>
        <taxon>Pseudomonadati</taxon>
        <taxon>Pseudomonadota</taxon>
        <taxon>Gammaproteobacteria</taxon>
        <taxon>Enterobacterales</taxon>
        <taxon>Yersiniaceae</taxon>
        <taxon>Yersinia</taxon>
    </lineage>
</organism>
<reference evidence="1" key="1">
    <citation type="submission" date="2008-02" db="EMBL/GenBank/DDBJ databases">
        <title>Complete sequence of Yersinia pseudotuberculosis YPIII.</title>
        <authorList>
            <consortium name="US DOE Joint Genome Institute"/>
            <person name="Challacombe J.F."/>
            <person name="Bruce D."/>
            <person name="Detter J.C."/>
            <person name="Green L."/>
            <person name="Land M."/>
            <person name="Munk C."/>
            <person name="Lindler L.E."/>
            <person name="Nikolich M.P."/>
            <person name="Brettin T."/>
        </authorList>
    </citation>
    <scope>NUCLEOTIDE SEQUENCE</scope>
    <source>
        <strain evidence="1">YPIII</strain>
    </source>
</reference>